<name>A0A0A8ZG77_ARUDO</name>
<proteinExistence type="predicted"/>
<organism evidence="1">
    <name type="scientific">Arundo donax</name>
    <name type="common">Giant reed</name>
    <name type="synonym">Donax arundinaceus</name>
    <dbReference type="NCBI Taxonomy" id="35708"/>
    <lineage>
        <taxon>Eukaryota</taxon>
        <taxon>Viridiplantae</taxon>
        <taxon>Streptophyta</taxon>
        <taxon>Embryophyta</taxon>
        <taxon>Tracheophyta</taxon>
        <taxon>Spermatophyta</taxon>
        <taxon>Magnoliopsida</taxon>
        <taxon>Liliopsida</taxon>
        <taxon>Poales</taxon>
        <taxon>Poaceae</taxon>
        <taxon>PACMAD clade</taxon>
        <taxon>Arundinoideae</taxon>
        <taxon>Arundineae</taxon>
        <taxon>Arundo</taxon>
    </lineage>
</organism>
<dbReference type="AlphaFoldDB" id="A0A0A8ZG77"/>
<dbReference type="EMBL" id="GBRH01260079">
    <property type="protein sequence ID" value="JAD37816.1"/>
    <property type="molecule type" value="Transcribed_RNA"/>
</dbReference>
<protein>
    <submittedName>
        <fullName evidence="1">Uncharacterized protein</fullName>
    </submittedName>
</protein>
<evidence type="ECO:0000313" key="1">
    <source>
        <dbReference type="EMBL" id="JAD37816.1"/>
    </source>
</evidence>
<reference evidence="1" key="1">
    <citation type="submission" date="2014-09" db="EMBL/GenBank/DDBJ databases">
        <authorList>
            <person name="Magalhaes I.L.F."/>
            <person name="Oliveira U."/>
            <person name="Santos F.R."/>
            <person name="Vidigal T.H.D.A."/>
            <person name="Brescovit A.D."/>
            <person name="Santos A.J."/>
        </authorList>
    </citation>
    <scope>NUCLEOTIDE SEQUENCE</scope>
    <source>
        <tissue evidence="1">Shoot tissue taken approximately 20 cm above the soil surface</tissue>
    </source>
</reference>
<reference evidence="1" key="2">
    <citation type="journal article" date="2015" name="Data Brief">
        <title>Shoot transcriptome of the giant reed, Arundo donax.</title>
        <authorList>
            <person name="Barrero R.A."/>
            <person name="Guerrero F.D."/>
            <person name="Moolhuijzen P."/>
            <person name="Goolsby J.A."/>
            <person name="Tidwell J."/>
            <person name="Bellgard S.E."/>
            <person name="Bellgard M.I."/>
        </authorList>
    </citation>
    <scope>NUCLEOTIDE SEQUENCE</scope>
    <source>
        <tissue evidence="1">Shoot tissue taken approximately 20 cm above the soil surface</tissue>
    </source>
</reference>
<accession>A0A0A8ZG77</accession>
<sequence>MMMAIYLIPIMSYHRRGLYFYMVKQLYHGSHQTQTLISTSTNHSEIIVLYEASRECV</sequence>